<sequence length="871" mass="97149">MASNVQVVSCPTADTPGSCLLLHFDNTRYAFGQMSEGTQRVMTQRKLAMTKLESIFMTGPTCWKNNGGLLGMILTIAGVIGDRNVQMRDNMEDRRSRGLLVRSKEEEDAKDRPLHVFGPERLCHMLATARRFIFRQSLVLRPHEIRGDPSAGLGPDRDPDYRDQNIRVWYLPIWPANKEYPEATTTGTSTAAATAAPAPATTPEPASPKKRSHDEMSGEEEQEEPDFESMQQEEKYKFVREVVSHMFESTWNIDEVVKTTLRKARLPAKLFIKDDQGKLTPYVGPMPQDGVEVPNVDVYVRQPWPGAKINRLPPTKPSGQSLCYVVMTHQRRGKFNPAQAVKHGIPPLKFKKLAQGESLEGTDGVLVTPDMVLGTPLPAQGFAVIDIPDASYIDSLLGRPEMCSNIIKEQVAAIYWFLGPGVVTDPRLEAYIQSNPRPKHIISSPDAVPNYLALESSARVGFWLKMLDSKRFGDLHFTNIPELRSLPGQSTTASMTGRTIKLGPRLEFEDSKASEFMNLKKVIENCNPKALELAKEADRIVANPEFHQRIEEAEKDIPNRDAEIITLGTGSALPSKYRNVSATLIRVPGVGNYLLDCGENTLGQMRRCFGPELPSILCDLKFIWISHLHADHHLGTASVIRAWHEATLGTDATLDVAGFSHMESWLSEYSAVEDIGYASGKQSGRVKFHLMQSKGTEKKCVPVNFREVEKGKGDPRTGLARIDAVFVNHCFGALAVCLAFPSGLKIAYSGDCRPSVKFAEMARDATLLIHEATFGDDFAGEAVAKKHCTISEAMEVARKMQARRVMLTHFSQRYPKIARIDDGTHAEVKDQAVLFAFDLMRVKLGEWREAQQYWPAMKELISEDEQDLKEE</sequence>
<reference evidence="14" key="1">
    <citation type="submission" date="2022-07" db="EMBL/GenBank/DDBJ databases">
        <title>Draft genome sequence of Zalerion maritima ATCC 34329, a (micro)plastics degrading marine fungus.</title>
        <authorList>
            <person name="Paco A."/>
            <person name="Goncalves M.F.M."/>
            <person name="Rocha-Santos T.A.P."/>
            <person name="Alves A."/>
        </authorList>
    </citation>
    <scope>NUCLEOTIDE SEQUENCE</scope>
    <source>
        <strain evidence="14">ATCC 34329</strain>
    </source>
</reference>
<keyword evidence="6" id="KW-0540">Nuclease</keyword>
<dbReference type="Pfam" id="PF13691">
    <property type="entry name" value="Lactamase_B_4"/>
    <property type="match status" value="1"/>
</dbReference>
<comment type="cofactor">
    <cofactor evidence="2">
        <name>Zn(2+)</name>
        <dbReference type="ChEBI" id="CHEBI:29105"/>
    </cofactor>
</comment>
<dbReference type="InterPro" id="IPR027794">
    <property type="entry name" value="tRNase_Z_dom"/>
</dbReference>
<keyword evidence="8" id="KW-0255">Endonuclease</keyword>
<evidence type="ECO:0000256" key="1">
    <source>
        <dbReference type="ARBA" id="ARBA00000402"/>
    </source>
</evidence>
<evidence type="ECO:0000256" key="3">
    <source>
        <dbReference type="ARBA" id="ARBA00007823"/>
    </source>
</evidence>
<dbReference type="InterPro" id="IPR036866">
    <property type="entry name" value="RibonucZ/Hydroxyglut_hydro"/>
</dbReference>
<dbReference type="Pfam" id="PF12706">
    <property type="entry name" value="Lactamase_B_2"/>
    <property type="match status" value="1"/>
</dbReference>
<dbReference type="GO" id="GO:1990180">
    <property type="term" value="P:mitochondrial tRNA 3'-end processing"/>
    <property type="evidence" value="ECO:0007669"/>
    <property type="project" value="TreeGrafter"/>
</dbReference>
<feature type="domain" description="Metallo-beta-lactamase" evidence="12">
    <location>
        <begin position="592"/>
        <end position="810"/>
    </location>
</feature>
<comment type="similarity">
    <text evidence="3">Belongs to the RNase Z family.</text>
</comment>
<dbReference type="EC" id="3.1.26.11" evidence="4"/>
<evidence type="ECO:0000256" key="6">
    <source>
        <dbReference type="ARBA" id="ARBA00022722"/>
    </source>
</evidence>
<keyword evidence="7" id="KW-0479">Metal-binding</keyword>
<organism evidence="14 15">
    <name type="scientific">Zalerion maritima</name>
    <dbReference type="NCBI Taxonomy" id="339359"/>
    <lineage>
        <taxon>Eukaryota</taxon>
        <taxon>Fungi</taxon>
        <taxon>Dikarya</taxon>
        <taxon>Ascomycota</taxon>
        <taxon>Pezizomycotina</taxon>
        <taxon>Sordariomycetes</taxon>
        <taxon>Lulworthiomycetidae</taxon>
        <taxon>Lulworthiales</taxon>
        <taxon>Lulworthiaceae</taxon>
        <taxon>Zalerion</taxon>
    </lineage>
</organism>
<evidence type="ECO:0000256" key="2">
    <source>
        <dbReference type="ARBA" id="ARBA00001947"/>
    </source>
</evidence>
<keyword evidence="10" id="KW-0862">Zinc</keyword>
<dbReference type="GO" id="GO:0046872">
    <property type="term" value="F:metal ion binding"/>
    <property type="evidence" value="ECO:0007669"/>
    <property type="project" value="UniProtKB-KW"/>
</dbReference>
<feature type="compositionally biased region" description="Low complexity" evidence="11">
    <location>
        <begin position="182"/>
        <end position="199"/>
    </location>
</feature>
<accession>A0AAD5RG02</accession>
<feature type="region of interest" description="Disordered" evidence="11">
    <location>
        <begin position="181"/>
        <end position="232"/>
    </location>
</feature>
<keyword evidence="5" id="KW-0819">tRNA processing</keyword>
<dbReference type="AlphaFoldDB" id="A0AAD5RG02"/>
<dbReference type="PANTHER" id="PTHR12553">
    <property type="entry name" value="ZINC PHOSPHODIESTERASE ELAC PROTEIN 2"/>
    <property type="match status" value="1"/>
</dbReference>
<name>A0AAD5RG02_9PEZI</name>
<evidence type="ECO:0000256" key="4">
    <source>
        <dbReference type="ARBA" id="ARBA00012477"/>
    </source>
</evidence>
<protein>
    <recommendedName>
        <fullName evidence="4">ribonuclease Z</fullName>
        <ecNumber evidence="4">3.1.26.11</ecNumber>
    </recommendedName>
</protein>
<dbReference type="PANTHER" id="PTHR12553:SF49">
    <property type="entry name" value="ZINC PHOSPHODIESTERASE ELAC PROTEIN 2"/>
    <property type="match status" value="1"/>
</dbReference>
<evidence type="ECO:0000256" key="11">
    <source>
        <dbReference type="SAM" id="MobiDB-lite"/>
    </source>
</evidence>
<dbReference type="CDD" id="cd07718">
    <property type="entry name" value="RNaseZ_ELAC1_ELAC2-C-term-like_MBL-fold"/>
    <property type="match status" value="1"/>
</dbReference>
<feature type="domain" description="tRNase Z endonuclease" evidence="13">
    <location>
        <begin position="6"/>
        <end position="68"/>
    </location>
</feature>
<comment type="catalytic activity">
    <reaction evidence="1">
        <text>Endonucleolytic cleavage of RNA, removing extra 3' nucleotides from tRNA precursor, generating 3' termini of tRNAs. A 3'-hydroxy group is left at the tRNA terminus and a 5'-phosphoryl group is left at the trailer molecule.</text>
        <dbReference type="EC" id="3.1.26.11"/>
    </reaction>
</comment>
<dbReference type="InterPro" id="IPR001279">
    <property type="entry name" value="Metallo-B-lactamas"/>
</dbReference>
<evidence type="ECO:0000256" key="5">
    <source>
        <dbReference type="ARBA" id="ARBA00022694"/>
    </source>
</evidence>
<evidence type="ECO:0000256" key="9">
    <source>
        <dbReference type="ARBA" id="ARBA00022801"/>
    </source>
</evidence>
<evidence type="ECO:0000313" key="15">
    <source>
        <dbReference type="Proteomes" id="UP001201980"/>
    </source>
</evidence>
<dbReference type="SUPFAM" id="SSF56281">
    <property type="entry name" value="Metallo-hydrolase/oxidoreductase"/>
    <property type="match status" value="2"/>
</dbReference>
<evidence type="ECO:0000256" key="7">
    <source>
        <dbReference type="ARBA" id="ARBA00022723"/>
    </source>
</evidence>
<keyword evidence="15" id="KW-1185">Reference proteome</keyword>
<dbReference type="EMBL" id="JAKWBI020000891">
    <property type="protein sequence ID" value="KAJ2892091.1"/>
    <property type="molecule type" value="Genomic_DNA"/>
</dbReference>
<dbReference type="InterPro" id="IPR047151">
    <property type="entry name" value="RNZ2-like"/>
</dbReference>
<keyword evidence="9" id="KW-0378">Hydrolase</keyword>
<evidence type="ECO:0000259" key="13">
    <source>
        <dbReference type="Pfam" id="PF13691"/>
    </source>
</evidence>
<gene>
    <name evidence="14" type="ORF">MKZ38_010276</name>
</gene>
<dbReference type="GO" id="GO:0042781">
    <property type="term" value="F:3'-tRNA processing endoribonuclease activity"/>
    <property type="evidence" value="ECO:0007669"/>
    <property type="project" value="UniProtKB-EC"/>
</dbReference>
<dbReference type="Proteomes" id="UP001201980">
    <property type="component" value="Unassembled WGS sequence"/>
</dbReference>
<proteinExistence type="inferred from homology"/>
<dbReference type="Gene3D" id="3.60.15.10">
    <property type="entry name" value="Ribonuclease Z/Hydroxyacylglutathione hydrolase-like"/>
    <property type="match status" value="2"/>
</dbReference>
<dbReference type="GO" id="GO:0005739">
    <property type="term" value="C:mitochondrion"/>
    <property type="evidence" value="ECO:0007669"/>
    <property type="project" value="TreeGrafter"/>
</dbReference>
<evidence type="ECO:0000313" key="14">
    <source>
        <dbReference type="EMBL" id="KAJ2892091.1"/>
    </source>
</evidence>
<evidence type="ECO:0000256" key="8">
    <source>
        <dbReference type="ARBA" id="ARBA00022759"/>
    </source>
</evidence>
<comment type="caution">
    <text evidence="14">The sequence shown here is derived from an EMBL/GenBank/DDBJ whole genome shotgun (WGS) entry which is preliminary data.</text>
</comment>
<feature type="compositionally biased region" description="Acidic residues" evidence="11">
    <location>
        <begin position="217"/>
        <end position="227"/>
    </location>
</feature>
<evidence type="ECO:0000256" key="10">
    <source>
        <dbReference type="ARBA" id="ARBA00022833"/>
    </source>
</evidence>
<evidence type="ECO:0000259" key="12">
    <source>
        <dbReference type="Pfam" id="PF12706"/>
    </source>
</evidence>